<evidence type="ECO:0000256" key="4">
    <source>
        <dbReference type="ARBA" id="ARBA00022989"/>
    </source>
</evidence>
<name>A0ABM0JGS9_APLCA</name>
<dbReference type="Pfam" id="PF04819">
    <property type="entry name" value="DUF716"/>
    <property type="match status" value="1"/>
</dbReference>
<evidence type="ECO:0000256" key="2">
    <source>
        <dbReference type="ARBA" id="ARBA00006948"/>
    </source>
</evidence>
<evidence type="ECO:0000256" key="5">
    <source>
        <dbReference type="ARBA" id="ARBA00023136"/>
    </source>
</evidence>
<proteinExistence type="inferred from homology"/>
<feature type="transmembrane region" description="Helical" evidence="7">
    <location>
        <begin position="224"/>
        <end position="246"/>
    </location>
</feature>
<evidence type="ECO:0000256" key="3">
    <source>
        <dbReference type="ARBA" id="ARBA00022692"/>
    </source>
</evidence>
<dbReference type="Proteomes" id="UP000694888">
    <property type="component" value="Unplaced"/>
</dbReference>
<feature type="transmembrane region" description="Helical" evidence="7">
    <location>
        <begin position="184"/>
        <end position="204"/>
    </location>
</feature>
<dbReference type="PANTHER" id="PTHR16007:SF15">
    <property type="entry name" value="TRANSMEMBRANE PROTEIN 45B"/>
    <property type="match status" value="1"/>
</dbReference>
<dbReference type="PANTHER" id="PTHR16007">
    <property type="entry name" value="EPIDIDYMAL MEMBRANE PROTEIN E9-RELATED"/>
    <property type="match status" value="1"/>
</dbReference>
<feature type="transmembrane region" description="Helical" evidence="7">
    <location>
        <begin position="92"/>
        <end position="111"/>
    </location>
</feature>
<dbReference type="RefSeq" id="XP_005093341.1">
    <property type="nucleotide sequence ID" value="XM_005093284.3"/>
</dbReference>
<keyword evidence="3 7" id="KW-0812">Transmembrane</keyword>
<dbReference type="GeneID" id="101864128"/>
<reference evidence="9" key="1">
    <citation type="submission" date="2025-08" db="UniProtKB">
        <authorList>
            <consortium name="RefSeq"/>
        </authorList>
    </citation>
    <scope>IDENTIFICATION</scope>
</reference>
<protein>
    <submittedName>
        <fullName evidence="9">Transmembrane protein 45B isoform X1</fullName>
    </submittedName>
</protein>
<feature type="transmembrane region" description="Helical" evidence="7">
    <location>
        <begin position="123"/>
        <end position="141"/>
    </location>
</feature>
<evidence type="ECO:0000313" key="8">
    <source>
        <dbReference type="Proteomes" id="UP000694888"/>
    </source>
</evidence>
<dbReference type="InterPro" id="IPR006904">
    <property type="entry name" value="DUF716"/>
</dbReference>
<evidence type="ECO:0000256" key="1">
    <source>
        <dbReference type="ARBA" id="ARBA00004141"/>
    </source>
</evidence>
<evidence type="ECO:0000313" key="9">
    <source>
        <dbReference type="RefSeq" id="XP_005093341.1"/>
    </source>
</evidence>
<accession>A0ABM0JGS9</accession>
<evidence type="ECO:0000256" key="7">
    <source>
        <dbReference type="SAM" id="Phobius"/>
    </source>
</evidence>
<feature type="region of interest" description="Disordered" evidence="6">
    <location>
        <begin position="278"/>
        <end position="298"/>
    </location>
</feature>
<sequence>MGTFVGHAVPGTFFIVFALWYIVQTFRRFLACRPRKSEFVSTHFFLCDCLCGRLKNLPLESFVKILVSTIGCVGEIVTGYEWTGDHFGMNNAQHATMFFFFGLSGVVDVFSHYKRTLVPDLDYIVSIIALFVEWLLFRFHLHGRSSLDSQVHMLLVYAIFLNIVVVAAEIKYRNSVLCPLARGYFFLLQGSWFWQIAFILYSPLPNSHWSSEDHDQIMLSVLIFSWHCAADLVVVLLAGMILSVIYRKRGAGGTTWEETDELPMKSLLQHRSNGQTVVRLGSEDDEDSDDSENISLVR</sequence>
<keyword evidence="8" id="KW-1185">Reference proteome</keyword>
<feature type="transmembrane region" description="Helical" evidence="7">
    <location>
        <begin position="6"/>
        <end position="23"/>
    </location>
</feature>
<keyword evidence="4 7" id="KW-1133">Transmembrane helix</keyword>
<keyword evidence="5 7" id="KW-0472">Membrane</keyword>
<feature type="transmembrane region" description="Helical" evidence="7">
    <location>
        <begin position="153"/>
        <end position="172"/>
    </location>
</feature>
<evidence type="ECO:0000256" key="6">
    <source>
        <dbReference type="SAM" id="MobiDB-lite"/>
    </source>
</evidence>
<dbReference type="InterPro" id="IPR042127">
    <property type="entry name" value="TMEM45"/>
</dbReference>
<comment type="similarity">
    <text evidence="2">Belongs to the TMEM45 family.</text>
</comment>
<comment type="subcellular location">
    <subcellularLocation>
        <location evidence="1">Membrane</location>
        <topology evidence="1">Multi-pass membrane protein</topology>
    </subcellularLocation>
</comment>
<feature type="transmembrane region" description="Helical" evidence="7">
    <location>
        <begin position="62"/>
        <end position="80"/>
    </location>
</feature>
<gene>
    <name evidence="9" type="primary">LOC101864128</name>
</gene>
<feature type="compositionally biased region" description="Acidic residues" evidence="6">
    <location>
        <begin position="283"/>
        <end position="292"/>
    </location>
</feature>
<organism evidence="8 9">
    <name type="scientific">Aplysia californica</name>
    <name type="common">California sea hare</name>
    <dbReference type="NCBI Taxonomy" id="6500"/>
    <lineage>
        <taxon>Eukaryota</taxon>
        <taxon>Metazoa</taxon>
        <taxon>Spiralia</taxon>
        <taxon>Lophotrochozoa</taxon>
        <taxon>Mollusca</taxon>
        <taxon>Gastropoda</taxon>
        <taxon>Heterobranchia</taxon>
        <taxon>Euthyneura</taxon>
        <taxon>Tectipleura</taxon>
        <taxon>Aplysiida</taxon>
        <taxon>Aplysioidea</taxon>
        <taxon>Aplysiidae</taxon>
        <taxon>Aplysia</taxon>
    </lineage>
</organism>